<dbReference type="SUPFAM" id="SSF51735">
    <property type="entry name" value="NAD(P)-binding Rossmann-fold domains"/>
    <property type="match status" value="1"/>
</dbReference>
<evidence type="ECO:0000313" key="2">
    <source>
        <dbReference type="EMBL" id="TKD48695.1"/>
    </source>
</evidence>
<protein>
    <submittedName>
        <fullName evidence="2">NAD-dependent epimerase/dehydratase family protein</fullName>
    </submittedName>
</protein>
<comment type="caution">
    <text evidence="2">The sequence shown here is derived from an EMBL/GenBank/DDBJ whole genome shotgun (WGS) entry which is preliminary data.</text>
</comment>
<organism evidence="2 3">
    <name type="scientific">Streptococcus mitis</name>
    <dbReference type="NCBI Taxonomy" id="28037"/>
    <lineage>
        <taxon>Bacteria</taxon>
        <taxon>Bacillati</taxon>
        <taxon>Bacillota</taxon>
        <taxon>Bacilli</taxon>
        <taxon>Lactobacillales</taxon>
        <taxon>Streptococcaceae</taxon>
        <taxon>Streptococcus</taxon>
        <taxon>Streptococcus mitis group</taxon>
    </lineage>
</organism>
<feature type="non-terminal residue" evidence="2">
    <location>
        <position position="44"/>
    </location>
</feature>
<dbReference type="AlphaFoldDB" id="A0A4U1KYR5"/>
<dbReference type="Gene3D" id="3.40.50.720">
    <property type="entry name" value="NAD(P)-binding Rossmann-like Domain"/>
    <property type="match status" value="1"/>
</dbReference>
<dbReference type="InterPro" id="IPR036291">
    <property type="entry name" value="NAD(P)-bd_dom_sf"/>
</dbReference>
<evidence type="ECO:0000313" key="3">
    <source>
        <dbReference type="Proteomes" id="UP000309542"/>
    </source>
</evidence>
<evidence type="ECO:0000259" key="1">
    <source>
        <dbReference type="Pfam" id="PF01370"/>
    </source>
</evidence>
<dbReference type="EMBL" id="SWFJ01000033">
    <property type="protein sequence ID" value="TKD48695.1"/>
    <property type="molecule type" value="Genomic_DNA"/>
</dbReference>
<feature type="domain" description="NAD-dependent epimerase/dehydratase" evidence="1">
    <location>
        <begin position="5"/>
        <end position="38"/>
    </location>
</feature>
<proteinExistence type="predicted"/>
<accession>A0A4U1KYR5</accession>
<sequence>MTGRVIVTGANGFVGQAVCRTLLDAGQGVTGLVRHAGACAPGVD</sequence>
<name>A0A4U1KYR5_STRMT</name>
<gene>
    <name evidence="2" type="ORF">FBF73_09840</name>
</gene>
<dbReference type="Pfam" id="PF01370">
    <property type="entry name" value="Epimerase"/>
    <property type="match status" value="1"/>
</dbReference>
<dbReference type="Proteomes" id="UP000309542">
    <property type="component" value="Unassembled WGS sequence"/>
</dbReference>
<dbReference type="InterPro" id="IPR001509">
    <property type="entry name" value="Epimerase_deHydtase"/>
</dbReference>
<reference evidence="2 3" key="1">
    <citation type="submission" date="2019-04" db="EMBL/GenBank/DDBJ databases">
        <title>Genome sequence of Streptococcus mitis strain ColumbLawn.</title>
        <authorList>
            <person name="Mungovan B.A."/>
            <person name="Maclea K.S."/>
        </authorList>
    </citation>
    <scope>NUCLEOTIDE SEQUENCE [LARGE SCALE GENOMIC DNA]</scope>
    <source>
        <strain evidence="2 3">ColumbLawn</strain>
    </source>
</reference>